<organism evidence="2 3">
    <name type="scientific">Dendrothele bispora (strain CBS 962.96)</name>
    <dbReference type="NCBI Taxonomy" id="1314807"/>
    <lineage>
        <taxon>Eukaryota</taxon>
        <taxon>Fungi</taxon>
        <taxon>Dikarya</taxon>
        <taxon>Basidiomycota</taxon>
        <taxon>Agaricomycotina</taxon>
        <taxon>Agaricomycetes</taxon>
        <taxon>Agaricomycetidae</taxon>
        <taxon>Agaricales</taxon>
        <taxon>Agaricales incertae sedis</taxon>
        <taxon>Dendrothele</taxon>
    </lineage>
</organism>
<evidence type="ECO:0000313" key="3">
    <source>
        <dbReference type="Proteomes" id="UP000297245"/>
    </source>
</evidence>
<feature type="transmembrane region" description="Helical" evidence="1">
    <location>
        <begin position="99"/>
        <end position="118"/>
    </location>
</feature>
<dbReference type="EMBL" id="ML179602">
    <property type="protein sequence ID" value="THU84392.1"/>
    <property type="molecule type" value="Genomic_DNA"/>
</dbReference>
<dbReference type="Proteomes" id="UP000297245">
    <property type="component" value="Unassembled WGS sequence"/>
</dbReference>
<evidence type="ECO:0000256" key="1">
    <source>
        <dbReference type="SAM" id="Phobius"/>
    </source>
</evidence>
<gene>
    <name evidence="2" type="ORF">K435DRAFT_404789</name>
</gene>
<keyword evidence="1" id="KW-0812">Transmembrane</keyword>
<feature type="transmembrane region" description="Helical" evidence="1">
    <location>
        <begin position="66"/>
        <end position="87"/>
    </location>
</feature>
<reference evidence="2 3" key="1">
    <citation type="journal article" date="2019" name="Nat. Ecol. Evol.">
        <title>Megaphylogeny resolves global patterns of mushroom evolution.</title>
        <authorList>
            <person name="Varga T."/>
            <person name="Krizsan K."/>
            <person name="Foldi C."/>
            <person name="Dima B."/>
            <person name="Sanchez-Garcia M."/>
            <person name="Sanchez-Ramirez S."/>
            <person name="Szollosi G.J."/>
            <person name="Szarkandi J.G."/>
            <person name="Papp V."/>
            <person name="Albert L."/>
            <person name="Andreopoulos W."/>
            <person name="Angelini C."/>
            <person name="Antonin V."/>
            <person name="Barry K.W."/>
            <person name="Bougher N.L."/>
            <person name="Buchanan P."/>
            <person name="Buyck B."/>
            <person name="Bense V."/>
            <person name="Catcheside P."/>
            <person name="Chovatia M."/>
            <person name="Cooper J."/>
            <person name="Damon W."/>
            <person name="Desjardin D."/>
            <person name="Finy P."/>
            <person name="Geml J."/>
            <person name="Haridas S."/>
            <person name="Hughes K."/>
            <person name="Justo A."/>
            <person name="Karasinski D."/>
            <person name="Kautmanova I."/>
            <person name="Kiss B."/>
            <person name="Kocsube S."/>
            <person name="Kotiranta H."/>
            <person name="LaButti K.M."/>
            <person name="Lechner B.E."/>
            <person name="Liimatainen K."/>
            <person name="Lipzen A."/>
            <person name="Lukacs Z."/>
            <person name="Mihaltcheva S."/>
            <person name="Morgado L.N."/>
            <person name="Niskanen T."/>
            <person name="Noordeloos M.E."/>
            <person name="Ohm R.A."/>
            <person name="Ortiz-Santana B."/>
            <person name="Ovrebo C."/>
            <person name="Racz N."/>
            <person name="Riley R."/>
            <person name="Savchenko A."/>
            <person name="Shiryaev A."/>
            <person name="Soop K."/>
            <person name="Spirin V."/>
            <person name="Szebenyi C."/>
            <person name="Tomsovsky M."/>
            <person name="Tulloss R.E."/>
            <person name="Uehling J."/>
            <person name="Grigoriev I.V."/>
            <person name="Vagvolgyi C."/>
            <person name="Papp T."/>
            <person name="Martin F.M."/>
            <person name="Miettinen O."/>
            <person name="Hibbett D.S."/>
            <person name="Nagy L.G."/>
        </authorList>
    </citation>
    <scope>NUCLEOTIDE SEQUENCE [LARGE SCALE GENOMIC DNA]</scope>
    <source>
        <strain evidence="2 3">CBS 962.96</strain>
    </source>
</reference>
<protein>
    <submittedName>
        <fullName evidence="2">Uncharacterized protein</fullName>
    </submittedName>
</protein>
<dbReference type="AlphaFoldDB" id="A0A4S8L6V7"/>
<evidence type="ECO:0000313" key="2">
    <source>
        <dbReference type="EMBL" id="THU84392.1"/>
    </source>
</evidence>
<keyword evidence="1" id="KW-1133">Transmembrane helix</keyword>
<name>A0A4S8L6V7_DENBC</name>
<proteinExistence type="predicted"/>
<sequence>MMTTPLRNIFTLFLALSILSIVPVLYQLQLAENLNIIIPWMAVLATVGLPAFIHPLEYVSDSTAQFLHSFWAPCFHLMHGYSIYRLLGVFNIELPTSPLGYIVFITFGTVDTVVYIRLQISVNQLSVSQLGMTGILAKMLDIFFGEMCGALRVGIPKVDTTHFQTTHPIPFSSPQQPGLPKFYLPHSSCQPTLPTSVPLEVAPPPPYSCPESTSMSFMVKH</sequence>
<keyword evidence="3" id="KW-1185">Reference proteome</keyword>
<feature type="transmembrane region" description="Helical" evidence="1">
    <location>
        <begin position="37"/>
        <end position="54"/>
    </location>
</feature>
<accession>A0A4S8L6V7</accession>
<keyword evidence="1" id="KW-0472">Membrane</keyword>